<dbReference type="InterPro" id="IPR036890">
    <property type="entry name" value="HATPase_C_sf"/>
</dbReference>
<organism evidence="3 4">
    <name type="scientific">Amedibacillus dolichus</name>
    <dbReference type="NCBI Taxonomy" id="31971"/>
    <lineage>
        <taxon>Bacteria</taxon>
        <taxon>Bacillati</taxon>
        <taxon>Bacillota</taxon>
        <taxon>Erysipelotrichia</taxon>
        <taxon>Erysipelotrichales</taxon>
        <taxon>Erysipelotrichaceae</taxon>
        <taxon>Amedibacillus</taxon>
    </lineage>
</organism>
<sequence length="283" mass="31974">MRRSYFSVCAYALVLLPFFLFIAALLCLVWERSSALLLCFLPFQYLCVLALLSLIRQTQALERENRLSRSLHAQQERYLAARRSAQQNIPLLKEEVQKRMDEFVDTRTMDEKEQEQLLGHLLQEYSRLCSMNQCHNHLIDALFYNKKLRADEAGIPMQISIMLPESIPIAPLDLLSVFNNLLDNAIEACILLPKAERSLSISALLQGNQLYIRMENSKLPSLSLHAPSSKGEGHGLGMPILHKIAARYNGSFTCEDLGPRARFTLLLSLPACTPSAKGTNDKV</sequence>
<evidence type="ECO:0000313" key="4">
    <source>
        <dbReference type="Proteomes" id="UP001529340"/>
    </source>
</evidence>
<name>A0ABT7UAU2_9FIRM</name>
<dbReference type="PANTHER" id="PTHR40448">
    <property type="entry name" value="TWO-COMPONENT SENSOR HISTIDINE KINASE"/>
    <property type="match status" value="1"/>
</dbReference>
<feature type="domain" description="Sensor histidine kinase NatK-like C-terminal" evidence="2">
    <location>
        <begin position="171"/>
        <end position="254"/>
    </location>
</feature>
<keyword evidence="1" id="KW-1133">Transmembrane helix</keyword>
<dbReference type="Pfam" id="PF14501">
    <property type="entry name" value="HATPase_c_5"/>
    <property type="match status" value="1"/>
</dbReference>
<feature type="transmembrane region" description="Helical" evidence="1">
    <location>
        <begin position="35"/>
        <end position="55"/>
    </location>
</feature>
<dbReference type="PANTHER" id="PTHR40448:SF1">
    <property type="entry name" value="TWO-COMPONENT SENSOR HISTIDINE KINASE"/>
    <property type="match status" value="1"/>
</dbReference>
<evidence type="ECO:0000259" key="2">
    <source>
        <dbReference type="Pfam" id="PF14501"/>
    </source>
</evidence>
<keyword evidence="4" id="KW-1185">Reference proteome</keyword>
<dbReference type="InterPro" id="IPR032834">
    <property type="entry name" value="NatK-like_C"/>
</dbReference>
<evidence type="ECO:0000313" key="3">
    <source>
        <dbReference type="EMBL" id="MDM8156732.1"/>
    </source>
</evidence>
<protein>
    <submittedName>
        <fullName evidence="3">GHKL domain-containing protein</fullName>
    </submittedName>
</protein>
<comment type="caution">
    <text evidence="3">The sequence shown here is derived from an EMBL/GenBank/DDBJ whole genome shotgun (WGS) entry which is preliminary data.</text>
</comment>
<proteinExistence type="predicted"/>
<keyword evidence="1" id="KW-0472">Membrane</keyword>
<dbReference type="Proteomes" id="UP001529340">
    <property type="component" value="Unassembled WGS sequence"/>
</dbReference>
<reference evidence="4" key="1">
    <citation type="submission" date="2023-06" db="EMBL/GenBank/DDBJ databases">
        <title>Identification and characterization of horizontal gene transfer across gut microbiota members of farm animals based on homology search.</title>
        <authorList>
            <person name="Zeman M."/>
            <person name="Kubasova T."/>
            <person name="Jahodarova E."/>
            <person name="Nykrynova M."/>
            <person name="Rychlik I."/>
        </authorList>
    </citation>
    <scope>NUCLEOTIDE SEQUENCE [LARGE SCALE GENOMIC DNA]</scope>
    <source>
        <strain evidence="4">ET39</strain>
    </source>
</reference>
<reference evidence="3 4" key="3">
    <citation type="submission" date="2023-06" db="EMBL/GenBank/DDBJ databases">
        <authorList>
            <person name="Zeman M."/>
            <person name="Kubasova T."/>
            <person name="Jahodarova E."/>
            <person name="Nykrynova M."/>
            <person name="Rychlik I."/>
        </authorList>
    </citation>
    <scope>NUCLEOTIDE SEQUENCE [LARGE SCALE GENOMIC DNA]</scope>
    <source>
        <strain evidence="3 4">ET39</strain>
    </source>
</reference>
<accession>A0ABT7UAU2</accession>
<evidence type="ECO:0000256" key="1">
    <source>
        <dbReference type="SAM" id="Phobius"/>
    </source>
</evidence>
<reference evidence="3 4" key="2">
    <citation type="submission" date="2023-06" db="EMBL/GenBank/DDBJ databases">
        <title>Identification and characterization of horizontal gene transfer across gut microbiota members of farm animals based on homology search.</title>
        <authorList>
            <person name="Schwarzerova J."/>
            <person name="Nykrynova M."/>
            <person name="Jureckova K."/>
            <person name="Cejkova D."/>
            <person name="Rychlik I."/>
        </authorList>
    </citation>
    <scope>NUCLEOTIDE SEQUENCE [LARGE SCALE GENOMIC DNA]</scope>
    <source>
        <strain evidence="3 4">ET39</strain>
    </source>
</reference>
<dbReference type="RefSeq" id="WP_289607200.1">
    <property type="nucleotide sequence ID" value="NZ_JAUDCG010000011.1"/>
</dbReference>
<dbReference type="CDD" id="cd16935">
    <property type="entry name" value="HATPase_AgrC-ComD-like"/>
    <property type="match status" value="1"/>
</dbReference>
<gene>
    <name evidence="3" type="ORF">QUV96_03660</name>
</gene>
<dbReference type="SUPFAM" id="SSF55874">
    <property type="entry name" value="ATPase domain of HSP90 chaperone/DNA topoisomerase II/histidine kinase"/>
    <property type="match status" value="1"/>
</dbReference>
<dbReference type="Gene3D" id="3.30.565.10">
    <property type="entry name" value="Histidine kinase-like ATPase, C-terminal domain"/>
    <property type="match status" value="1"/>
</dbReference>
<feature type="transmembrane region" description="Helical" evidence="1">
    <location>
        <begin position="5"/>
        <end position="29"/>
    </location>
</feature>
<dbReference type="EMBL" id="JAUDCG010000011">
    <property type="protein sequence ID" value="MDM8156732.1"/>
    <property type="molecule type" value="Genomic_DNA"/>
</dbReference>
<keyword evidence="1" id="KW-0812">Transmembrane</keyword>